<protein>
    <recommendedName>
        <fullName evidence="3">X-Pro dipeptidyl-peptidase</fullName>
    </recommendedName>
</protein>
<dbReference type="Proteomes" id="UP000758603">
    <property type="component" value="Unassembled WGS sequence"/>
</dbReference>
<dbReference type="EMBL" id="JAGPXC010000008">
    <property type="protein sequence ID" value="KAH6648184.1"/>
    <property type="molecule type" value="Genomic_DNA"/>
</dbReference>
<dbReference type="OrthoDB" id="5959877at2759"/>
<keyword evidence="2" id="KW-1185">Reference proteome</keyword>
<comment type="caution">
    <text evidence="1">The sequence shown here is derived from an EMBL/GenBank/DDBJ whole genome shotgun (WGS) entry which is preliminary data.</text>
</comment>
<gene>
    <name evidence="1" type="ORF">BKA67DRAFT_579761</name>
</gene>
<reference evidence="1" key="1">
    <citation type="journal article" date="2021" name="Nat. Commun.">
        <title>Genetic determinants of endophytism in the Arabidopsis root mycobiome.</title>
        <authorList>
            <person name="Mesny F."/>
            <person name="Miyauchi S."/>
            <person name="Thiergart T."/>
            <person name="Pickel B."/>
            <person name="Atanasova L."/>
            <person name="Karlsson M."/>
            <person name="Huettel B."/>
            <person name="Barry K.W."/>
            <person name="Haridas S."/>
            <person name="Chen C."/>
            <person name="Bauer D."/>
            <person name="Andreopoulos W."/>
            <person name="Pangilinan J."/>
            <person name="LaButti K."/>
            <person name="Riley R."/>
            <person name="Lipzen A."/>
            <person name="Clum A."/>
            <person name="Drula E."/>
            <person name="Henrissat B."/>
            <person name="Kohler A."/>
            <person name="Grigoriev I.V."/>
            <person name="Martin F.M."/>
            <person name="Hacquard S."/>
        </authorList>
    </citation>
    <scope>NUCLEOTIDE SEQUENCE</scope>
    <source>
        <strain evidence="1">MPI-SDFR-AT-0073</strain>
    </source>
</reference>
<name>A0A9P8ZUP4_9PEZI</name>
<dbReference type="SUPFAM" id="SSF55486">
    <property type="entry name" value="Metalloproteases ('zincins'), catalytic domain"/>
    <property type="match status" value="1"/>
</dbReference>
<evidence type="ECO:0008006" key="3">
    <source>
        <dbReference type="Google" id="ProtNLM"/>
    </source>
</evidence>
<evidence type="ECO:0000313" key="2">
    <source>
        <dbReference type="Proteomes" id="UP000758603"/>
    </source>
</evidence>
<proteinExistence type="predicted"/>
<dbReference type="Pfam" id="PF05960">
    <property type="entry name" value="DUF885"/>
    <property type="match status" value="1"/>
</dbReference>
<accession>A0A9P8ZUP4</accession>
<dbReference type="InterPro" id="IPR010281">
    <property type="entry name" value="DUF885"/>
</dbReference>
<dbReference type="GeneID" id="70132682"/>
<sequence>MTTNALPLRERKPEAELEDWVSVEAPIISGTTPTPASAPALVEPIVDRITRTQADLKELLAFYKIETSPIQYDRLQEFYDEELESLKDVPFKIYTQDEKVDYLLLKAQLSRARQTLELERARDEEIGPLFEPFAASIKGWIGARMRVEPVDPRDVATEFHGLLDEVTRCKGVAERSGPEKYSKPTGYRAVKRISQLREHLKEMYDFYDGYEPLWDWWVRKPYAALDTALGALASSIEENVVGIGSGDEDTIIGQPIRRDGLLAELKAEMIPYTPEELIRVAEKEYAWCESEMIKASKELGFGKDWHEALEHVKGLTEAPGSQPLFIKSLVDEGTAYVKKHDLVTVPKVAEEAIRMVMIPPSQQKVSPFFLGGPVLYVSYPTSDMSHSDKMMSMRGNNRHFSKATAFHEMIPGHHLQLFVAERSNPHRQVFQTPFYVEGWALYWELLLWSRGDFFTSPEDRVGTLFWRMHRCARIIFSLKFHLGQMTPSECVDLLVNWVGHERANAEGEVRRSFNGDYSPLYQAGYLLGALQIWALRSEAVDQGLMPEKEFHDRILKANMMPIEMVRALLLDQELSQDFESRWKFYGDI</sequence>
<dbReference type="PANTHER" id="PTHR33361:SF2">
    <property type="entry name" value="DUF885 DOMAIN-CONTAINING PROTEIN"/>
    <property type="match status" value="1"/>
</dbReference>
<dbReference type="AlphaFoldDB" id="A0A9P8ZUP4"/>
<evidence type="ECO:0000313" key="1">
    <source>
        <dbReference type="EMBL" id="KAH6648184.1"/>
    </source>
</evidence>
<organism evidence="1 2">
    <name type="scientific">Truncatella angustata</name>
    <dbReference type="NCBI Taxonomy" id="152316"/>
    <lineage>
        <taxon>Eukaryota</taxon>
        <taxon>Fungi</taxon>
        <taxon>Dikarya</taxon>
        <taxon>Ascomycota</taxon>
        <taxon>Pezizomycotina</taxon>
        <taxon>Sordariomycetes</taxon>
        <taxon>Xylariomycetidae</taxon>
        <taxon>Amphisphaeriales</taxon>
        <taxon>Sporocadaceae</taxon>
        <taxon>Truncatella</taxon>
    </lineage>
</organism>
<dbReference type="RefSeq" id="XP_045954696.1">
    <property type="nucleotide sequence ID" value="XM_046103791.1"/>
</dbReference>
<dbReference type="PANTHER" id="PTHR33361">
    <property type="entry name" value="GLR0591 PROTEIN"/>
    <property type="match status" value="1"/>
</dbReference>